<dbReference type="OrthoDB" id="1665489at2"/>
<dbReference type="RefSeq" id="WP_006690545.1">
    <property type="nucleotide sequence ID" value="NZ_GG694007.1"/>
</dbReference>
<dbReference type="Proteomes" id="UP000005309">
    <property type="component" value="Unassembled WGS sequence"/>
</dbReference>
<accession>C4V187</accession>
<gene>
    <name evidence="1" type="ORF">HMPREF0908_0281</name>
</gene>
<dbReference type="AlphaFoldDB" id="C4V187"/>
<reference evidence="1 2" key="1">
    <citation type="submission" date="2009-04" db="EMBL/GenBank/DDBJ databases">
        <authorList>
            <person name="Qin X."/>
            <person name="Bachman B."/>
            <person name="Battles P."/>
            <person name="Bell A."/>
            <person name="Bess C."/>
            <person name="Bickham C."/>
            <person name="Chaboub L."/>
            <person name="Chen D."/>
            <person name="Coyle M."/>
            <person name="Deiros D.R."/>
            <person name="Dinh H."/>
            <person name="Forbes L."/>
            <person name="Fowler G."/>
            <person name="Francisco L."/>
            <person name="Fu Q."/>
            <person name="Gubbala S."/>
            <person name="Hale W."/>
            <person name="Han Y."/>
            <person name="Hemphill L."/>
            <person name="Highlander S.K."/>
            <person name="Hirani K."/>
            <person name="Hogues M."/>
            <person name="Jackson L."/>
            <person name="Jakkamsetti A."/>
            <person name="Javaid M."/>
            <person name="Jiang H."/>
            <person name="Korchina V."/>
            <person name="Kovar C."/>
            <person name="Lara F."/>
            <person name="Lee S."/>
            <person name="Mata R."/>
            <person name="Mathew T."/>
            <person name="Moen C."/>
            <person name="Morales K."/>
            <person name="Munidasa M."/>
            <person name="Nazareth L."/>
            <person name="Ngo R."/>
            <person name="Nguyen L."/>
            <person name="Okwuonu G."/>
            <person name="Ongeri F."/>
            <person name="Patil S."/>
            <person name="Petrosino J."/>
            <person name="Pham C."/>
            <person name="Pham P."/>
            <person name="Pu L.-L."/>
            <person name="Puazo M."/>
            <person name="Raj R."/>
            <person name="Reid J."/>
            <person name="Rouhana J."/>
            <person name="Saada N."/>
            <person name="Shang Y."/>
            <person name="Simmons D."/>
            <person name="Thornton R."/>
            <person name="Warren J."/>
            <person name="Weissenberger G."/>
            <person name="Zhang J."/>
            <person name="Zhang L."/>
            <person name="Zhou C."/>
            <person name="Zhu D."/>
            <person name="Muzny D."/>
            <person name="Worley K."/>
            <person name="Gibbs R."/>
        </authorList>
    </citation>
    <scope>NUCLEOTIDE SEQUENCE [LARGE SCALE GENOMIC DNA]</scope>
    <source>
        <strain evidence="1 2">ATCC 43531</strain>
    </source>
</reference>
<evidence type="ECO:0000313" key="1">
    <source>
        <dbReference type="EMBL" id="EEQ49423.1"/>
    </source>
</evidence>
<evidence type="ECO:0000313" key="2">
    <source>
        <dbReference type="Proteomes" id="UP000005309"/>
    </source>
</evidence>
<name>C4V187_9FIRM</name>
<organism evidence="1 2">
    <name type="scientific">Selenomonas flueggei ATCC 43531</name>
    <dbReference type="NCBI Taxonomy" id="638302"/>
    <lineage>
        <taxon>Bacteria</taxon>
        <taxon>Bacillati</taxon>
        <taxon>Bacillota</taxon>
        <taxon>Negativicutes</taxon>
        <taxon>Selenomonadales</taxon>
        <taxon>Selenomonadaceae</taxon>
        <taxon>Selenomonas</taxon>
    </lineage>
</organism>
<protein>
    <submittedName>
        <fullName evidence="1">Uncharacterized protein</fullName>
    </submittedName>
</protein>
<dbReference type="eggNOG" id="ENOG5032YNV">
    <property type="taxonomic scope" value="Bacteria"/>
</dbReference>
<sequence length="175" mass="20772">MKELLYTALDAACIIDNAGLSAKEALRLVHRMHTEDKSFLAVEYRQNYRKWLLDVLYWSDYMQDKITLDADFPSVQAVSDGTLDVSDLMRDDFDLDLFFKRLRVQILYLGKKDYVRMKLRTLIAAYGYQRRSREFVRFLKIRLIFYHIQTALRGNEICDVETMDSLDDMITFRVL</sequence>
<dbReference type="STRING" id="638302.HMPREF0908_0281"/>
<dbReference type="EMBL" id="ACLA01000004">
    <property type="protein sequence ID" value="EEQ49423.1"/>
    <property type="molecule type" value="Genomic_DNA"/>
</dbReference>
<keyword evidence="2" id="KW-1185">Reference proteome</keyword>
<comment type="caution">
    <text evidence="1">The sequence shown here is derived from an EMBL/GenBank/DDBJ whole genome shotgun (WGS) entry which is preliminary data.</text>
</comment>
<dbReference type="HOGENOM" id="CLU_1516533_0_0_9"/>
<proteinExistence type="predicted"/>
<dbReference type="GeneID" id="32477771"/>